<evidence type="ECO:0000256" key="2">
    <source>
        <dbReference type="ARBA" id="ARBA00022908"/>
    </source>
</evidence>
<dbReference type="InterPro" id="IPR002104">
    <property type="entry name" value="Integrase_catalytic"/>
</dbReference>
<dbReference type="Gene3D" id="1.10.443.10">
    <property type="entry name" value="Intergrase catalytic core"/>
    <property type="match status" value="1"/>
</dbReference>
<dbReference type="GO" id="GO:0003677">
    <property type="term" value="F:DNA binding"/>
    <property type="evidence" value="ECO:0007669"/>
    <property type="project" value="UniProtKB-UniRule"/>
</dbReference>
<dbReference type="PANTHER" id="PTHR30349:SF41">
    <property type="entry name" value="INTEGRASE_RECOMBINASE PROTEIN MJ0367-RELATED"/>
    <property type="match status" value="1"/>
</dbReference>
<evidence type="ECO:0000259" key="6">
    <source>
        <dbReference type="PROSITE" id="PS51898"/>
    </source>
</evidence>
<dbReference type="SUPFAM" id="SSF56349">
    <property type="entry name" value="DNA breaking-rejoining enzymes"/>
    <property type="match status" value="1"/>
</dbReference>
<dbReference type="PROSITE" id="PS51898">
    <property type="entry name" value="TYR_RECOMBINASE"/>
    <property type="match status" value="1"/>
</dbReference>
<evidence type="ECO:0000256" key="4">
    <source>
        <dbReference type="ARBA" id="ARBA00023172"/>
    </source>
</evidence>
<evidence type="ECO:0000256" key="1">
    <source>
        <dbReference type="ARBA" id="ARBA00008857"/>
    </source>
</evidence>
<dbReference type="GO" id="GO:0006310">
    <property type="term" value="P:DNA recombination"/>
    <property type="evidence" value="ECO:0007669"/>
    <property type="project" value="UniProtKB-KW"/>
</dbReference>
<dbReference type="Gene3D" id="1.10.150.130">
    <property type="match status" value="1"/>
</dbReference>
<dbReference type="InterPro" id="IPR044068">
    <property type="entry name" value="CB"/>
</dbReference>
<evidence type="ECO:0000259" key="7">
    <source>
        <dbReference type="PROSITE" id="PS51900"/>
    </source>
</evidence>
<keyword evidence="9" id="KW-1185">Reference proteome</keyword>
<accession>A0A6J5GUC9</accession>
<dbReference type="EMBL" id="CADIKL010000049">
    <property type="protein sequence ID" value="CAB3806446.1"/>
    <property type="molecule type" value="Genomic_DNA"/>
</dbReference>
<evidence type="ECO:0000256" key="5">
    <source>
        <dbReference type="PROSITE-ProRule" id="PRU01248"/>
    </source>
</evidence>
<gene>
    <name evidence="8" type="primary">xerC_11</name>
    <name evidence="8" type="ORF">LMG28688_06362</name>
</gene>
<comment type="similarity">
    <text evidence="1">Belongs to the 'phage' integrase family.</text>
</comment>
<proteinExistence type="inferred from homology"/>
<name>A0A6J5GUC9_9BURK</name>
<dbReference type="InterPro" id="IPR010998">
    <property type="entry name" value="Integrase_recombinase_N"/>
</dbReference>
<keyword evidence="2" id="KW-0229">DNA integration</keyword>
<keyword evidence="4" id="KW-0233">DNA recombination</keyword>
<dbReference type="CDD" id="cd00397">
    <property type="entry name" value="DNA_BRE_C"/>
    <property type="match status" value="1"/>
</dbReference>
<dbReference type="InterPro" id="IPR013762">
    <property type="entry name" value="Integrase-like_cat_sf"/>
</dbReference>
<feature type="domain" description="Core-binding (CB)" evidence="7">
    <location>
        <begin position="214"/>
        <end position="318"/>
    </location>
</feature>
<dbReference type="Proteomes" id="UP000494119">
    <property type="component" value="Unassembled WGS sequence"/>
</dbReference>
<dbReference type="InterPro" id="IPR022169">
    <property type="entry name" value="DUF3701"/>
</dbReference>
<dbReference type="Pfam" id="PF12482">
    <property type="entry name" value="DUF3701"/>
    <property type="match status" value="1"/>
</dbReference>
<dbReference type="AlphaFoldDB" id="A0A6J5GUC9"/>
<evidence type="ECO:0000256" key="3">
    <source>
        <dbReference type="ARBA" id="ARBA00023125"/>
    </source>
</evidence>
<protein>
    <submittedName>
        <fullName evidence="8">Tyrosine recombinase XerC</fullName>
    </submittedName>
</protein>
<evidence type="ECO:0000313" key="8">
    <source>
        <dbReference type="EMBL" id="CAB3806446.1"/>
    </source>
</evidence>
<keyword evidence="3 5" id="KW-0238">DNA-binding</keyword>
<evidence type="ECO:0000313" key="9">
    <source>
        <dbReference type="Proteomes" id="UP000494119"/>
    </source>
</evidence>
<dbReference type="InterPro" id="IPR011010">
    <property type="entry name" value="DNA_brk_join_enz"/>
</dbReference>
<dbReference type="RefSeq" id="WP_175197905.1">
    <property type="nucleotide sequence ID" value="NZ_CADIKL010000049.1"/>
</dbReference>
<dbReference type="GO" id="GO:0015074">
    <property type="term" value="P:DNA integration"/>
    <property type="evidence" value="ECO:0007669"/>
    <property type="project" value="UniProtKB-KW"/>
</dbReference>
<dbReference type="InterPro" id="IPR050090">
    <property type="entry name" value="Tyrosine_recombinase_XerCD"/>
</dbReference>
<organism evidence="8 9">
    <name type="scientific">Paraburkholderia caffeinitolerans</name>
    <dbReference type="NCBI Taxonomy" id="1723730"/>
    <lineage>
        <taxon>Bacteria</taxon>
        <taxon>Pseudomonadati</taxon>
        <taxon>Pseudomonadota</taxon>
        <taxon>Betaproteobacteria</taxon>
        <taxon>Burkholderiales</taxon>
        <taxon>Burkholderiaceae</taxon>
        <taxon>Paraburkholderia</taxon>
    </lineage>
</organism>
<reference evidence="8 9" key="1">
    <citation type="submission" date="2020-04" db="EMBL/GenBank/DDBJ databases">
        <authorList>
            <person name="De Canck E."/>
        </authorList>
    </citation>
    <scope>NUCLEOTIDE SEQUENCE [LARGE SCALE GENOMIC DNA]</scope>
    <source>
        <strain evidence="8 9">LMG 28688</strain>
    </source>
</reference>
<feature type="domain" description="Tyr recombinase" evidence="6">
    <location>
        <begin position="354"/>
        <end position="552"/>
    </location>
</feature>
<sequence>MQPHPPDPPSSRFPSDAELAGLRSWYEGVGARTAVCRYLDRPCVTDASARSTLGRIRRRLVDHARERNRAVLAGPLLEHPARGNGPAVSRAIEALRRLPLPAPRLGDPVSMWLPPRLVCPLTAHGLHTIADLVVRVRRRRRWWETFRGIGKAGGQRVEAFLDAHPELTAHTVAMLATTAQQPLAPWERLRVPAALNGTRGQFRAPRTACLLAAANDYEAVQSWLSLQESPGTYRAYRKEAERLMLWAIIERGRALSSLTTDDAIAFRAFLRRPTPYARWTGPTRPRDSGEWHPFVAGLTARSAAYALSVLSAMFRWLVEQRYVFANPFAGVRVRRRARHAELDTGRSFTASEWRLVRTVASGLEWTDGWSAPAAQRLRFLLDFGYATGLRAGELVEAKLGDIQLDEGGDHWLHVSGKGDKSAKVGLPPLARRALTQYLLQRDLPLTPARWSPGTPIVAGLHKEDKPIASLRLWRILRRFFLQAALAVEKERPPLAEKLRRASPHWLRHTHASHALAAGVELVTVRDNLRHASIATTSIYLHGDEVRRARQLDQAFGAP</sequence>
<dbReference type="PANTHER" id="PTHR30349">
    <property type="entry name" value="PHAGE INTEGRASE-RELATED"/>
    <property type="match status" value="1"/>
</dbReference>
<dbReference type="PROSITE" id="PS51900">
    <property type="entry name" value="CB"/>
    <property type="match status" value="1"/>
</dbReference>
<dbReference type="Pfam" id="PF00589">
    <property type="entry name" value="Phage_integrase"/>
    <property type="match status" value="1"/>
</dbReference>